<accession>A0A813F2G4</accession>
<evidence type="ECO:0000313" key="2">
    <source>
        <dbReference type="EMBL" id="CAE8634906.1"/>
    </source>
</evidence>
<evidence type="ECO:0000313" key="1">
    <source>
        <dbReference type="EMBL" id="CAE8607724.1"/>
    </source>
</evidence>
<evidence type="ECO:0000313" key="3">
    <source>
        <dbReference type="EMBL" id="CAE8686207.1"/>
    </source>
</evidence>
<name>A0A813F2G4_POLGL</name>
<keyword evidence="4" id="KW-1185">Reference proteome</keyword>
<gene>
    <name evidence="1" type="ORF">PGLA1383_LOCUS25633</name>
    <name evidence="2" type="ORF">PGLA1383_LOCUS50523</name>
    <name evidence="3" type="ORF">PGLA2088_LOCUS24866</name>
</gene>
<organism evidence="1 4">
    <name type="scientific">Polarella glacialis</name>
    <name type="common">Dinoflagellate</name>
    <dbReference type="NCBI Taxonomy" id="89957"/>
    <lineage>
        <taxon>Eukaryota</taxon>
        <taxon>Sar</taxon>
        <taxon>Alveolata</taxon>
        <taxon>Dinophyceae</taxon>
        <taxon>Suessiales</taxon>
        <taxon>Suessiaceae</taxon>
        <taxon>Polarella</taxon>
    </lineage>
</organism>
<dbReference type="EMBL" id="CAJNNV010031178">
    <property type="protein sequence ID" value="CAE8634906.1"/>
    <property type="molecule type" value="Genomic_DNA"/>
</dbReference>
<dbReference type="EMBL" id="CAJNNW010026548">
    <property type="protein sequence ID" value="CAE8686207.1"/>
    <property type="molecule type" value="Genomic_DNA"/>
</dbReference>
<protein>
    <submittedName>
        <fullName evidence="1">Uncharacterized protein</fullName>
    </submittedName>
</protein>
<dbReference type="Proteomes" id="UP000654075">
    <property type="component" value="Unassembled WGS sequence"/>
</dbReference>
<evidence type="ECO:0000313" key="4">
    <source>
        <dbReference type="Proteomes" id="UP000654075"/>
    </source>
</evidence>
<comment type="caution">
    <text evidence="1">The sequence shown here is derived from an EMBL/GenBank/DDBJ whole genome shotgun (WGS) entry which is preliminary data.</text>
</comment>
<reference evidence="1" key="1">
    <citation type="submission" date="2021-02" db="EMBL/GenBank/DDBJ databases">
        <authorList>
            <person name="Dougan E. K."/>
            <person name="Rhodes N."/>
            <person name="Thang M."/>
            <person name="Chan C."/>
        </authorList>
    </citation>
    <scope>NUCLEOTIDE SEQUENCE</scope>
</reference>
<dbReference type="Proteomes" id="UP000626109">
    <property type="component" value="Unassembled WGS sequence"/>
</dbReference>
<sequence>MAVTAVDVSRLKLPREWCALQAPNRLRQMRLFVFKLNAWRWQRNSSSENLRTASSQQIAPDAIVTFKLNAWGRQGDGCIEELVASSLESRGPEQRLFNKS</sequence>
<dbReference type="EMBL" id="CAJNNV010022033">
    <property type="protein sequence ID" value="CAE8607724.1"/>
    <property type="molecule type" value="Genomic_DNA"/>
</dbReference>
<proteinExistence type="predicted"/>
<dbReference type="AlphaFoldDB" id="A0A813F2G4"/>